<evidence type="ECO:0000259" key="7">
    <source>
        <dbReference type="SMART" id="SM00888"/>
    </source>
</evidence>
<dbReference type="GO" id="GO:0005853">
    <property type="term" value="C:eukaryotic translation elongation factor 1 complex"/>
    <property type="evidence" value="ECO:0007669"/>
    <property type="project" value="InterPro"/>
</dbReference>
<evidence type="ECO:0000256" key="6">
    <source>
        <dbReference type="SAM" id="MobiDB-lite"/>
    </source>
</evidence>
<dbReference type="VEuPathDB" id="FungiDB:TREMEDRAFT_36716"/>
<reference evidence="9 10" key="1">
    <citation type="submission" date="2016-06" db="EMBL/GenBank/DDBJ databases">
        <title>Evolution of pathogenesis and genome organization in the Tremellales.</title>
        <authorList>
            <person name="Cuomo C."/>
            <person name="Litvintseva A."/>
            <person name="Heitman J."/>
            <person name="Chen Y."/>
            <person name="Sun S."/>
            <person name="Springer D."/>
            <person name="Dromer F."/>
            <person name="Young S."/>
            <person name="Zeng Q."/>
            <person name="Chapman S."/>
            <person name="Gujja S."/>
            <person name="Saif S."/>
            <person name="Birren B."/>
        </authorList>
    </citation>
    <scope>NUCLEOTIDE SEQUENCE [LARGE SCALE GENOMIC DNA]</scope>
    <source>
        <strain evidence="9 10">ATCC 28783</strain>
    </source>
</reference>
<dbReference type="InterPro" id="IPR014038">
    <property type="entry name" value="EF1B_bsu/dsu_GNE"/>
</dbReference>
<dbReference type="GO" id="GO:0003746">
    <property type="term" value="F:translation elongation factor activity"/>
    <property type="evidence" value="ECO:0007669"/>
    <property type="project" value="UniProtKB-KW"/>
</dbReference>
<sequence>MAAAPSLPELEKALATRAYLDGYQPTSADVEVFVSLKGAAPGTEYPHAARWYKHIASWESEFSSLPKGTSPFAAGPAATPAAKEEEEDDEIDLFADDDEEEDAEAERVKAERVAAYNAQKAEKTAKKAAEGKLEVAKSVVTLQVKPWDDETDMEAMEKEVRAIEKDGLVWGASKLVPVGYGIKMLQLTLVIEDAKISLEELQEEIQELEDYVQSTDVAAMQKL</sequence>
<feature type="coiled-coil region" evidence="5">
    <location>
        <begin position="184"/>
        <end position="218"/>
    </location>
</feature>
<dbReference type="InterPro" id="IPR036282">
    <property type="entry name" value="Glutathione-S-Trfase_C_sf"/>
</dbReference>
<dbReference type="OMA" id="YRWYKHI"/>
<dbReference type="EMBL" id="SDIL01000162">
    <property type="protein sequence ID" value="RXK35052.1"/>
    <property type="molecule type" value="Genomic_DNA"/>
</dbReference>
<dbReference type="Gene3D" id="1.20.1050.130">
    <property type="match status" value="1"/>
</dbReference>
<dbReference type="PANTHER" id="PTHR11595">
    <property type="entry name" value="EF-HAND AND COILED-COIL DOMAIN-CONTAINING FAMILY MEMBER"/>
    <property type="match status" value="1"/>
</dbReference>
<protein>
    <submittedName>
        <fullName evidence="9">Elongation factor 1-beta</fullName>
    </submittedName>
</protein>
<feature type="domain" description="Elongation factor 1 beta central acidic region eukaryote" evidence="8">
    <location>
        <begin position="93"/>
        <end position="120"/>
    </location>
</feature>
<dbReference type="GO" id="GO:0005829">
    <property type="term" value="C:cytosol"/>
    <property type="evidence" value="ECO:0007669"/>
    <property type="project" value="TreeGrafter"/>
</dbReference>
<dbReference type="InterPro" id="IPR018940">
    <property type="entry name" value="EF-1_beta_acid_region_euk"/>
</dbReference>
<dbReference type="InterPro" id="IPR049720">
    <property type="entry name" value="EF1B_bsu/dsu"/>
</dbReference>
<dbReference type="CDD" id="cd00292">
    <property type="entry name" value="EF1B"/>
    <property type="match status" value="1"/>
</dbReference>
<dbReference type="Pfam" id="PF00736">
    <property type="entry name" value="EF1_GNE"/>
    <property type="match status" value="1"/>
</dbReference>
<keyword evidence="10" id="KW-1185">Reference proteome</keyword>
<dbReference type="PROSITE" id="PS00825">
    <property type="entry name" value="EF1BD_2"/>
    <property type="match status" value="1"/>
</dbReference>
<dbReference type="Pfam" id="PF10587">
    <property type="entry name" value="EF-1_beta_acid"/>
    <property type="match status" value="1"/>
</dbReference>
<dbReference type="AlphaFoldDB" id="A0A4Q1B8R9"/>
<dbReference type="Proteomes" id="UP000289152">
    <property type="component" value="Unassembled WGS sequence"/>
</dbReference>
<comment type="similarity">
    <text evidence="1 4">Belongs to the EF-1-beta/EF-1-delta family.</text>
</comment>
<dbReference type="InterPro" id="IPR001326">
    <property type="entry name" value="Transl_elong_EF1B_B/D_CS"/>
</dbReference>
<evidence type="ECO:0000313" key="10">
    <source>
        <dbReference type="Proteomes" id="UP000289152"/>
    </source>
</evidence>
<evidence type="ECO:0000256" key="2">
    <source>
        <dbReference type="ARBA" id="ARBA00022768"/>
    </source>
</evidence>
<dbReference type="OrthoDB" id="331763at2759"/>
<dbReference type="InterPro" id="IPR036219">
    <property type="entry name" value="eEF-1beta-like_sf"/>
</dbReference>
<dbReference type="STRING" id="5217.A0A4Q1B8R9"/>
<dbReference type="InterPro" id="IPR014717">
    <property type="entry name" value="Transl_elong_EF1B/ribsomal_bS6"/>
</dbReference>
<evidence type="ECO:0000256" key="3">
    <source>
        <dbReference type="ARBA" id="ARBA00022917"/>
    </source>
</evidence>
<proteinExistence type="inferred from homology"/>
<comment type="caution">
    <text evidence="9">The sequence shown here is derived from an EMBL/GenBank/DDBJ whole genome shotgun (WGS) entry which is preliminary data.</text>
</comment>
<name>A0A4Q1B8R9_TREME</name>
<dbReference type="InParanoid" id="A0A4Q1B8R9"/>
<dbReference type="SMART" id="SM00888">
    <property type="entry name" value="EF1_GNE"/>
    <property type="match status" value="1"/>
</dbReference>
<accession>A0A4Q1B8R9</accession>
<dbReference type="PANTHER" id="PTHR11595:SF21">
    <property type="entry name" value="ELONGATION FACTOR 1-BETA"/>
    <property type="match status" value="1"/>
</dbReference>
<organism evidence="9 10">
    <name type="scientific">Tremella mesenterica</name>
    <name type="common">Jelly fungus</name>
    <dbReference type="NCBI Taxonomy" id="5217"/>
    <lineage>
        <taxon>Eukaryota</taxon>
        <taxon>Fungi</taxon>
        <taxon>Dikarya</taxon>
        <taxon>Basidiomycota</taxon>
        <taxon>Agaricomycotina</taxon>
        <taxon>Tremellomycetes</taxon>
        <taxon>Tremellales</taxon>
        <taxon>Tremellaceae</taxon>
        <taxon>Tremella</taxon>
    </lineage>
</organism>
<dbReference type="SUPFAM" id="SSF47616">
    <property type="entry name" value="GST C-terminal domain-like"/>
    <property type="match status" value="1"/>
</dbReference>
<keyword evidence="2 4" id="KW-0251">Elongation factor</keyword>
<feature type="region of interest" description="Disordered" evidence="6">
    <location>
        <begin position="67"/>
        <end position="89"/>
    </location>
</feature>
<dbReference type="SMART" id="SM01182">
    <property type="entry name" value="EF-1_beta_acid"/>
    <property type="match status" value="1"/>
</dbReference>
<dbReference type="Gene3D" id="3.30.70.60">
    <property type="match status" value="1"/>
</dbReference>
<keyword evidence="5" id="KW-0175">Coiled coil</keyword>
<dbReference type="FunCoup" id="A0A4Q1B8R9">
    <property type="interactions" value="570"/>
</dbReference>
<evidence type="ECO:0000256" key="5">
    <source>
        <dbReference type="SAM" id="Coils"/>
    </source>
</evidence>
<feature type="domain" description="Translation elongation factor EF1B beta/delta subunit guanine nucleotide exchange" evidence="7">
    <location>
        <begin position="137"/>
        <end position="223"/>
    </location>
</feature>
<dbReference type="SUPFAM" id="SSF54984">
    <property type="entry name" value="eEF-1beta-like"/>
    <property type="match status" value="1"/>
</dbReference>
<dbReference type="GO" id="GO:0005085">
    <property type="term" value="F:guanyl-nucleotide exchange factor activity"/>
    <property type="evidence" value="ECO:0007669"/>
    <property type="project" value="TreeGrafter"/>
</dbReference>
<evidence type="ECO:0000259" key="8">
    <source>
        <dbReference type="SMART" id="SM01182"/>
    </source>
</evidence>
<evidence type="ECO:0000256" key="1">
    <source>
        <dbReference type="ARBA" id="ARBA00007411"/>
    </source>
</evidence>
<keyword evidence="3 4" id="KW-0648">Protein biosynthesis</keyword>
<evidence type="ECO:0000256" key="4">
    <source>
        <dbReference type="RuleBase" id="RU003791"/>
    </source>
</evidence>
<evidence type="ECO:0000313" key="9">
    <source>
        <dbReference type="EMBL" id="RXK35052.1"/>
    </source>
</evidence>
<gene>
    <name evidence="9" type="ORF">M231_07705</name>
</gene>
<dbReference type="FunFam" id="3.30.70.60:FF:000001">
    <property type="entry name" value="Elongation factor 1-beta 1 like"/>
    <property type="match status" value="1"/>
</dbReference>